<dbReference type="InterPro" id="IPR050679">
    <property type="entry name" value="Bact_HTH_transcr_reg"/>
</dbReference>
<protein>
    <submittedName>
        <fullName evidence="5">Winged helix-turn-helix transcriptional regulator</fullName>
    </submittedName>
</protein>
<evidence type="ECO:0000313" key="6">
    <source>
        <dbReference type="Proteomes" id="UP000605361"/>
    </source>
</evidence>
<dbReference type="Pfam" id="PF00392">
    <property type="entry name" value="GntR"/>
    <property type="match status" value="1"/>
</dbReference>
<evidence type="ECO:0000256" key="3">
    <source>
        <dbReference type="ARBA" id="ARBA00023163"/>
    </source>
</evidence>
<reference evidence="5" key="1">
    <citation type="submission" date="2020-11" db="EMBL/GenBank/DDBJ databases">
        <title>Whole-genome analyses of Nonomuraea sp. K274.</title>
        <authorList>
            <person name="Veyisoglu A."/>
        </authorList>
    </citation>
    <scope>NUCLEOTIDE SEQUENCE</scope>
    <source>
        <strain evidence="5">K274</strain>
    </source>
</reference>
<dbReference type="Proteomes" id="UP000605361">
    <property type="component" value="Unassembled WGS sequence"/>
</dbReference>
<dbReference type="Gene3D" id="1.10.10.10">
    <property type="entry name" value="Winged helix-like DNA-binding domain superfamily/Winged helix DNA-binding domain"/>
    <property type="match status" value="1"/>
</dbReference>
<organism evidence="5 6">
    <name type="scientific">Nonomuraea cypriaca</name>
    <dbReference type="NCBI Taxonomy" id="1187855"/>
    <lineage>
        <taxon>Bacteria</taxon>
        <taxon>Bacillati</taxon>
        <taxon>Actinomycetota</taxon>
        <taxon>Actinomycetes</taxon>
        <taxon>Streptosporangiales</taxon>
        <taxon>Streptosporangiaceae</taxon>
        <taxon>Nonomuraea</taxon>
    </lineage>
</organism>
<dbReference type="SMART" id="SM00345">
    <property type="entry name" value="HTH_GNTR"/>
    <property type="match status" value="1"/>
</dbReference>
<dbReference type="SUPFAM" id="SSF46785">
    <property type="entry name" value="Winged helix' DNA-binding domain"/>
    <property type="match status" value="1"/>
</dbReference>
<gene>
    <name evidence="5" type="ORF">ITP53_26050</name>
</gene>
<dbReference type="PANTHER" id="PTHR44846">
    <property type="entry name" value="MANNOSYL-D-GLYCERATE TRANSPORT/METABOLISM SYSTEM REPRESSOR MNGR-RELATED"/>
    <property type="match status" value="1"/>
</dbReference>
<sequence>MIKERIETGVYQPGDQLPSVLKIQEEFGVATATGQKVLHQLRKDGLSYTEPGMGTFVKQRSPGEAHP</sequence>
<dbReference type="InterPro" id="IPR000524">
    <property type="entry name" value="Tscrpt_reg_HTH_GntR"/>
</dbReference>
<accession>A0A931AA24</accession>
<dbReference type="GO" id="GO:0003677">
    <property type="term" value="F:DNA binding"/>
    <property type="evidence" value="ECO:0007669"/>
    <property type="project" value="UniProtKB-KW"/>
</dbReference>
<comment type="caution">
    <text evidence="5">The sequence shown here is derived from an EMBL/GenBank/DDBJ whole genome shotgun (WGS) entry which is preliminary data.</text>
</comment>
<keyword evidence="3" id="KW-0804">Transcription</keyword>
<dbReference type="InterPro" id="IPR036390">
    <property type="entry name" value="WH_DNA-bd_sf"/>
</dbReference>
<dbReference type="PANTHER" id="PTHR44846:SF1">
    <property type="entry name" value="MANNOSYL-D-GLYCERATE TRANSPORT_METABOLISM SYSTEM REPRESSOR MNGR-RELATED"/>
    <property type="match status" value="1"/>
</dbReference>
<keyword evidence="6" id="KW-1185">Reference proteome</keyword>
<name>A0A931AA24_9ACTN</name>
<dbReference type="PROSITE" id="PS50949">
    <property type="entry name" value="HTH_GNTR"/>
    <property type="match status" value="1"/>
</dbReference>
<dbReference type="InterPro" id="IPR036388">
    <property type="entry name" value="WH-like_DNA-bd_sf"/>
</dbReference>
<dbReference type="AlphaFoldDB" id="A0A931AA24"/>
<proteinExistence type="predicted"/>
<keyword evidence="1" id="KW-0805">Transcription regulation</keyword>
<evidence type="ECO:0000259" key="4">
    <source>
        <dbReference type="PROSITE" id="PS50949"/>
    </source>
</evidence>
<keyword evidence="2" id="KW-0238">DNA-binding</keyword>
<evidence type="ECO:0000313" key="5">
    <source>
        <dbReference type="EMBL" id="MBF8189132.1"/>
    </source>
</evidence>
<evidence type="ECO:0000256" key="2">
    <source>
        <dbReference type="ARBA" id="ARBA00023125"/>
    </source>
</evidence>
<dbReference type="EMBL" id="JADOGI010000083">
    <property type="protein sequence ID" value="MBF8189132.1"/>
    <property type="molecule type" value="Genomic_DNA"/>
</dbReference>
<feature type="domain" description="HTH gntR-type" evidence="4">
    <location>
        <begin position="1"/>
        <end position="60"/>
    </location>
</feature>
<dbReference type="GO" id="GO:0045892">
    <property type="term" value="P:negative regulation of DNA-templated transcription"/>
    <property type="evidence" value="ECO:0007669"/>
    <property type="project" value="TreeGrafter"/>
</dbReference>
<dbReference type="GO" id="GO:0003700">
    <property type="term" value="F:DNA-binding transcription factor activity"/>
    <property type="evidence" value="ECO:0007669"/>
    <property type="project" value="InterPro"/>
</dbReference>
<evidence type="ECO:0000256" key="1">
    <source>
        <dbReference type="ARBA" id="ARBA00023015"/>
    </source>
</evidence>
<dbReference type="CDD" id="cd07377">
    <property type="entry name" value="WHTH_GntR"/>
    <property type="match status" value="1"/>
</dbReference>